<reference evidence="3" key="1">
    <citation type="submission" date="2019-01" db="EMBL/GenBank/DDBJ databases">
        <title>Cytophagaceae bacterium strain CAR-16.</title>
        <authorList>
            <person name="Chen W.-M."/>
        </authorList>
    </citation>
    <scope>NUCLEOTIDE SEQUENCE [LARGE SCALE GENOMIC DNA]</scope>
    <source>
        <strain evidence="3">WWJ-16</strain>
    </source>
</reference>
<dbReference type="OrthoDB" id="1143206at2"/>
<dbReference type="EMBL" id="SBKN01000004">
    <property type="protein sequence ID" value="RXR22532.1"/>
    <property type="molecule type" value="Genomic_DNA"/>
</dbReference>
<accession>A0A4Q1KBV4</accession>
<organism evidence="2 3">
    <name type="scientific">Flavobacterium stagni</name>
    <dbReference type="NCBI Taxonomy" id="2506421"/>
    <lineage>
        <taxon>Bacteria</taxon>
        <taxon>Pseudomonadati</taxon>
        <taxon>Bacteroidota</taxon>
        <taxon>Flavobacteriia</taxon>
        <taxon>Flavobacteriales</taxon>
        <taxon>Flavobacteriaceae</taxon>
        <taxon>Flavobacterium</taxon>
    </lineage>
</organism>
<evidence type="ECO:0000259" key="1">
    <source>
        <dbReference type="Pfam" id="PF14289"/>
    </source>
</evidence>
<evidence type="ECO:0000313" key="2">
    <source>
        <dbReference type="EMBL" id="RXR22532.1"/>
    </source>
</evidence>
<comment type="caution">
    <text evidence="2">The sequence shown here is derived from an EMBL/GenBank/DDBJ whole genome shotgun (WGS) entry which is preliminary data.</text>
</comment>
<name>A0A4Q1KBV4_9FLAO</name>
<dbReference type="InterPro" id="IPR025380">
    <property type="entry name" value="DUF4369"/>
</dbReference>
<dbReference type="AlphaFoldDB" id="A0A4Q1KBV4"/>
<feature type="domain" description="DUF4369" evidence="1">
    <location>
        <begin position="29"/>
        <end position="127"/>
    </location>
</feature>
<dbReference type="Pfam" id="PF14289">
    <property type="entry name" value="DUF4369"/>
    <property type="match status" value="1"/>
</dbReference>
<sequence length="239" mass="27080">MRNIIIGGFAALVLASCAEEKKPKDGLDISGSIKGFKKGTLYIQRLNDSSKLVPIDTLKFNGQSDFSTHIDLKEPEMLYLFLDRGVTNSIDNNLPFFAEPGSMTIQTSLDYFTADATIKGSKNQDLYNEYRLMMSRLINKNLDLIQARLIAINEKNTSRIDSIQKEQDDNLKRRYLTTTNFVVNHGDYEIAPYITLAEIPDVTLKYLDTIDKSISPKIAKTKYGKKFKAFVAERKKMGQ</sequence>
<proteinExistence type="predicted"/>
<dbReference type="RefSeq" id="WP_129461417.1">
    <property type="nucleotide sequence ID" value="NZ_SBKN01000004.1"/>
</dbReference>
<evidence type="ECO:0000313" key="3">
    <source>
        <dbReference type="Proteomes" id="UP000289857"/>
    </source>
</evidence>
<keyword evidence="3" id="KW-1185">Reference proteome</keyword>
<dbReference type="Proteomes" id="UP000289857">
    <property type="component" value="Unassembled WGS sequence"/>
</dbReference>
<dbReference type="PROSITE" id="PS51257">
    <property type="entry name" value="PROKAR_LIPOPROTEIN"/>
    <property type="match status" value="1"/>
</dbReference>
<protein>
    <submittedName>
        <fullName evidence="2">DUF4369 domain-containing protein</fullName>
    </submittedName>
</protein>
<gene>
    <name evidence="2" type="ORF">EQG61_08090</name>
</gene>